<protein>
    <submittedName>
        <fullName evidence="1">1639_t:CDS:1</fullName>
    </submittedName>
</protein>
<gene>
    <name evidence="1" type="ORF">RPERSI_LOCUS3793</name>
</gene>
<name>A0ACA9LU75_9GLOM</name>
<sequence length="677" mass="79775">LSDIIENFPKEHFNSIVRSPDTNTHKTNQQKYEDLAKNENINESERLSDINEKFLKEHFYNAVRSLDTNTHKTNQQKYEFLKKQFVNNEKLNKNERQYLLNMLLKDYFYDTIQSMDTNNCGSTQQRYALLKTEFTDYENFDENERQYILNMLLRDYYYDTAWSMPSSVYRTNQQKYKFFRTQFNNNENLNELERKYLFNMLQRRFDNLSVIYNDGEKRQCNGCKNETRALLYCEFCIRNYLQQNYQEWTGNDKIDSAIKEAQKRAMGPNLIIEFIPHEKLKINPKYITKGSYAEIYRAIWTDGPFDKWNYDKKALERTRDHSVILKKLKESNKSTSNWLNEIATNIVRCYGLTKDRDSRDFSLVLDVMDCNLQEYLIKNNSRIGWKEQIAYGTPLEYADLIKQCWDAIPNKRPEASTIFKKLYSLCQSFSERTTNDNMMDKKIEIADKFDDLINFSSGEGPENFMRAGIQFPEAISSGEGPGNFIRAEIPIPEFISSGEGPGNFLKSEIYSFQNLTEPSNFTKAVLDEMLECDFDNIEKLFDTDSNDFGFEKVDNTVESFESLRYHDTTDEEYVAISKESWKKDSSQESINESYSSVKAGFNEDDINKKIERYITINDETSRNVFVWLLNNKSNSKQICLLGRFYHGRIGTNKNSERAFNAFLNVKENAGKKELEHK</sequence>
<evidence type="ECO:0000313" key="1">
    <source>
        <dbReference type="EMBL" id="CAG8546900.1"/>
    </source>
</evidence>
<organism evidence="1 2">
    <name type="scientific">Racocetra persica</name>
    <dbReference type="NCBI Taxonomy" id="160502"/>
    <lineage>
        <taxon>Eukaryota</taxon>
        <taxon>Fungi</taxon>
        <taxon>Fungi incertae sedis</taxon>
        <taxon>Mucoromycota</taxon>
        <taxon>Glomeromycotina</taxon>
        <taxon>Glomeromycetes</taxon>
        <taxon>Diversisporales</taxon>
        <taxon>Gigasporaceae</taxon>
        <taxon>Racocetra</taxon>
    </lineage>
</organism>
<dbReference type="Proteomes" id="UP000789920">
    <property type="component" value="Unassembled WGS sequence"/>
</dbReference>
<dbReference type="EMBL" id="CAJVQC010004928">
    <property type="protein sequence ID" value="CAG8546900.1"/>
    <property type="molecule type" value="Genomic_DNA"/>
</dbReference>
<keyword evidence="2" id="KW-1185">Reference proteome</keyword>
<feature type="non-terminal residue" evidence="1">
    <location>
        <position position="1"/>
    </location>
</feature>
<reference evidence="1" key="1">
    <citation type="submission" date="2021-06" db="EMBL/GenBank/DDBJ databases">
        <authorList>
            <person name="Kallberg Y."/>
            <person name="Tangrot J."/>
            <person name="Rosling A."/>
        </authorList>
    </citation>
    <scope>NUCLEOTIDE SEQUENCE</scope>
    <source>
        <strain evidence="1">MA461A</strain>
    </source>
</reference>
<accession>A0ACA9LU75</accession>
<evidence type="ECO:0000313" key="2">
    <source>
        <dbReference type="Proteomes" id="UP000789920"/>
    </source>
</evidence>
<comment type="caution">
    <text evidence="1">The sequence shown here is derived from an EMBL/GenBank/DDBJ whole genome shotgun (WGS) entry which is preliminary data.</text>
</comment>
<proteinExistence type="predicted"/>